<name>F6DQX6_DESRL</name>
<keyword evidence="14" id="KW-0067">ATP-binding</keyword>
<keyword evidence="8 11" id="KW-1133">Transmembrane helix</keyword>
<evidence type="ECO:0000256" key="3">
    <source>
        <dbReference type="ARBA" id="ARBA00012438"/>
    </source>
</evidence>
<organism evidence="14 15">
    <name type="scientific">Desulforamulus ruminis (strain ATCC 23193 / DSM 2154 / NCIMB 8452 / DL)</name>
    <name type="common">Desulfotomaculum ruminis</name>
    <dbReference type="NCBI Taxonomy" id="696281"/>
    <lineage>
        <taxon>Bacteria</taxon>
        <taxon>Bacillati</taxon>
        <taxon>Bacillota</taxon>
        <taxon>Clostridia</taxon>
        <taxon>Eubacteriales</taxon>
        <taxon>Peptococcaceae</taxon>
        <taxon>Desulforamulus</taxon>
    </lineage>
</organism>
<dbReference type="InterPro" id="IPR004358">
    <property type="entry name" value="Sig_transdc_His_kin-like_C"/>
</dbReference>
<dbReference type="eggNOG" id="COG2205">
    <property type="taxonomic scope" value="Bacteria"/>
</dbReference>
<dbReference type="AlphaFoldDB" id="F6DQX6"/>
<dbReference type="Gene3D" id="6.10.340.10">
    <property type="match status" value="1"/>
</dbReference>
<keyword evidence="9" id="KW-0902">Two-component regulatory system</keyword>
<dbReference type="SMART" id="SM00304">
    <property type="entry name" value="HAMP"/>
    <property type="match status" value="1"/>
</dbReference>
<keyword evidence="5" id="KW-0808">Transferase</keyword>
<feature type="domain" description="Histidine kinase" evidence="12">
    <location>
        <begin position="254"/>
        <end position="467"/>
    </location>
</feature>
<evidence type="ECO:0000259" key="12">
    <source>
        <dbReference type="PROSITE" id="PS50109"/>
    </source>
</evidence>
<dbReference type="InterPro" id="IPR003594">
    <property type="entry name" value="HATPase_dom"/>
</dbReference>
<feature type="domain" description="HAMP" evidence="13">
    <location>
        <begin position="194"/>
        <end position="246"/>
    </location>
</feature>
<dbReference type="KEGG" id="dru:Desru_0410"/>
<dbReference type="Gene3D" id="3.30.565.10">
    <property type="entry name" value="Histidine kinase-like ATPase, C-terminal domain"/>
    <property type="match status" value="1"/>
</dbReference>
<evidence type="ECO:0000256" key="8">
    <source>
        <dbReference type="ARBA" id="ARBA00022989"/>
    </source>
</evidence>
<evidence type="ECO:0000256" key="5">
    <source>
        <dbReference type="ARBA" id="ARBA00022679"/>
    </source>
</evidence>
<dbReference type="GO" id="GO:0005886">
    <property type="term" value="C:plasma membrane"/>
    <property type="evidence" value="ECO:0007669"/>
    <property type="project" value="TreeGrafter"/>
</dbReference>
<comment type="catalytic activity">
    <reaction evidence="1">
        <text>ATP + protein L-histidine = ADP + protein N-phospho-L-histidine.</text>
        <dbReference type="EC" id="2.7.13.3"/>
    </reaction>
</comment>
<gene>
    <name evidence="14" type="ordered locus">Desru_0410</name>
</gene>
<dbReference type="PROSITE" id="PS50109">
    <property type="entry name" value="HIS_KIN"/>
    <property type="match status" value="1"/>
</dbReference>
<dbReference type="SUPFAM" id="SSF158472">
    <property type="entry name" value="HAMP domain-like"/>
    <property type="match status" value="1"/>
</dbReference>
<evidence type="ECO:0000256" key="2">
    <source>
        <dbReference type="ARBA" id="ARBA00004370"/>
    </source>
</evidence>
<dbReference type="InterPro" id="IPR050428">
    <property type="entry name" value="TCS_sensor_his_kinase"/>
</dbReference>
<proteinExistence type="predicted"/>
<reference evidence="14 15" key="2">
    <citation type="journal article" date="2012" name="Stand. Genomic Sci.">
        <title>Complete genome sequence of the sulfate-reducing firmicute Desulfotomaculum ruminis type strain (DL(T)).</title>
        <authorList>
            <person name="Spring S."/>
            <person name="Visser M."/>
            <person name="Lu M."/>
            <person name="Copeland A."/>
            <person name="Lapidus A."/>
            <person name="Lucas S."/>
            <person name="Cheng J.F."/>
            <person name="Han C."/>
            <person name="Tapia R."/>
            <person name="Goodwin L.A."/>
            <person name="Pitluck S."/>
            <person name="Ivanova N."/>
            <person name="Land M."/>
            <person name="Hauser L."/>
            <person name="Larimer F."/>
            <person name="Rohde M."/>
            <person name="Goker M."/>
            <person name="Detter J.C."/>
            <person name="Kyrpides N.C."/>
            <person name="Woyke T."/>
            <person name="Schaap P.J."/>
            <person name="Plugge C.M."/>
            <person name="Muyzer G."/>
            <person name="Kuever J."/>
            <person name="Pereira I.A."/>
            <person name="Parshina S.N."/>
            <person name="Bernier-Latmani R."/>
            <person name="Stams A.J."/>
            <person name="Klenk H.P."/>
        </authorList>
    </citation>
    <scope>NUCLEOTIDE SEQUENCE [LARGE SCALE GENOMIC DNA]</scope>
    <source>
        <strain evidence="15">ATCC 23193 / DSM 2154 / NCIB 8452 / DL</strain>
    </source>
</reference>
<dbReference type="InterPro" id="IPR003661">
    <property type="entry name" value="HisK_dim/P_dom"/>
</dbReference>
<keyword evidence="6 11" id="KW-0812">Transmembrane</keyword>
<dbReference type="STRING" id="696281.Desru_0410"/>
<dbReference type="GO" id="GO:0005524">
    <property type="term" value="F:ATP binding"/>
    <property type="evidence" value="ECO:0007669"/>
    <property type="project" value="UniProtKB-KW"/>
</dbReference>
<sequence length="473" mass="51321">MFWLRDRVINFTSLRWRLGISYAVMAILVTALLTGMAVKTSMTIALTSQQEKALSAINGITDAFAHSLTLSSDPAQSAKQLGMAAGGRVLWLGPDDRVRVDGYGEAGLSGQAFPLPSQLKDPEVKKAEIYDTGKSWAAYTSAPLKIAGKSSGRLILVQDLSALRQQYVQLQQRLWLLGGVCSILVTAMGLFLANSLSSPLERLTRAIGRIRAGELHQSVPAAGSREMICLAETFNDMAARIAQLDEQRRAFIADAAHELRTPLASLQALAEGMQQNSSPQTGELEAFVRQTERLGRLVGSLLLLAKLDNPELQIIPVPIKAGSLLEEALWVMKPLAAERQVKLEMKEAGEAWIEGDPDWLHQALVNVLGNAVYYTPTGGRIGIQTEIKQGQVHVVIEDSGKGVPMEVLTRLGTRFFRPSTARERSSGGSGLGLSIVKDILRLHNGRLEFASPPGKGLTVRLIIPEISPPDQNL</sequence>
<dbReference type="PANTHER" id="PTHR45436:SF5">
    <property type="entry name" value="SENSOR HISTIDINE KINASE TRCS"/>
    <property type="match status" value="1"/>
</dbReference>
<evidence type="ECO:0000256" key="11">
    <source>
        <dbReference type="SAM" id="Phobius"/>
    </source>
</evidence>
<dbReference type="Proteomes" id="UP000009234">
    <property type="component" value="Chromosome"/>
</dbReference>
<dbReference type="SUPFAM" id="SSF55874">
    <property type="entry name" value="ATPase domain of HSP90 chaperone/DNA topoisomerase II/histidine kinase"/>
    <property type="match status" value="1"/>
</dbReference>
<dbReference type="InterPro" id="IPR003660">
    <property type="entry name" value="HAMP_dom"/>
</dbReference>
<evidence type="ECO:0000256" key="4">
    <source>
        <dbReference type="ARBA" id="ARBA00022553"/>
    </source>
</evidence>
<dbReference type="EC" id="2.7.13.3" evidence="3"/>
<keyword evidence="14" id="KW-0547">Nucleotide-binding</keyword>
<dbReference type="CDD" id="cd06225">
    <property type="entry name" value="HAMP"/>
    <property type="match status" value="1"/>
</dbReference>
<protein>
    <recommendedName>
        <fullName evidence="3">histidine kinase</fullName>
        <ecNumber evidence="3">2.7.13.3</ecNumber>
    </recommendedName>
</protein>
<dbReference type="SMART" id="SM00387">
    <property type="entry name" value="HATPase_c"/>
    <property type="match status" value="1"/>
</dbReference>
<dbReference type="EMBL" id="CP002780">
    <property type="protein sequence ID" value="AEG58700.1"/>
    <property type="molecule type" value="Genomic_DNA"/>
</dbReference>
<dbReference type="CDD" id="cd00082">
    <property type="entry name" value="HisKA"/>
    <property type="match status" value="1"/>
</dbReference>
<dbReference type="InterPro" id="IPR036097">
    <property type="entry name" value="HisK_dim/P_sf"/>
</dbReference>
<comment type="subcellular location">
    <subcellularLocation>
        <location evidence="2">Membrane</location>
    </subcellularLocation>
</comment>
<dbReference type="Gene3D" id="1.10.287.130">
    <property type="match status" value="1"/>
</dbReference>
<evidence type="ECO:0000256" key="6">
    <source>
        <dbReference type="ARBA" id="ARBA00022692"/>
    </source>
</evidence>
<dbReference type="SUPFAM" id="SSF47384">
    <property type="entry name" value="Homodimeric domain of signal transducing histidine kinase"/>
    <property type="match status" value="1"/>
</dbReference>
<dbReference type="InterPro" id="IPR036890">
    <property type="entry name" value="HATPase_C_sf"/>
</dbReference>
<feature type="transmembrane region" description="Helical" evidence="11">
    <location>
        <begin position="174"/>
        <end position="193"/>
    </location>
</feature>
<evidence type="ECO:0000259" key="13">
    <source>
        <dbReference type="PROSITE" id="PS50885"/>
    </source>
</evidence>
<dbReference type="SMART" id="SM00388">
    <property type="entry name" value="HisKA"/>
    <property type="match status" value="1"/>
</dbReference>
<dbReference type="Pfam" id="PF00672">
    <property type="entry name" value="HAMP"/>
    <property type="match status" value="1"/>
</dbReference>
<dbReference type="Pfam" id="PF02518">
    <property type="entry name" value="HATPase_c"/>
    <property type="match status" value="1"/>
</dbReference>
<dbReference type="PANTHER" id="PTHR45436">
    <property type="entry name" value="SENSOR HISTIDINE KINASE YKOH"/>
    <property type="match status" value="1"/>
</dbReference>
<evidence type="ECO:0000313" key="15">
    <source>
        <dbReference type="Proteomes" id="UP000009234"/>
    </source>
</evidence>
<keyword evidence="10 11" id="KW-0472">Membrane</keyword>
<dbReference type="PRINTS" id="PR00344">
    <property type="entry name" value="BCTRLSENSOR"/>
</dbReference>
<dbReference type="GO" id="GO:0000155">
    <property type="term" value="F:phosphorelay sensor kinase activity"/>
    <property type="evidence" value="ECO:0007669"/>
    <property type="project" value="InterPro"/>
</dbReference>
<dbReference type="HOGENOM" id="CLU_000445_89_6_9"/>
<dbReference type="Pfam" id="PF00512">
    <property type="entry name" value="HisKA"/>
    <property type="match status" value="1"/>
</dbReference>
<dbReference type="OrthoDB" id="112712at2"/>
<evidence type="ECO:0000256" key="10">
    <source>
        <dbReference type="ARBA" id="ARBA00023136"/>
    </source>
</evidence>
<evidence type="ECO:0000313" key="14">
    <source>
        <dbReference type="EMBL" id="AEG58700.1"/>
    </source>
</evidence>
<feature type="transmembrane region" description="Helical" evidence="11">
    <location>
        <begin position="20"/>
        <end position="38"/>
    </location>
</feature>
<reference evidence="15" key="1">
    <citation type="submission" date="2011-05" db="EMBL/GenBank/DDBJ databases">
        <title>Complete sequence of Desulfotomaculum ruminis DSM 2154.</title>
        <authorList>
            <person name="Lucas S."/>
            <person name="Copeland A."/>
            <person name="Lapidus A."/>
            <person name="Cheng J.-F."/>
            <person name="Goodwin L."/>
            <person name="Pitluck S."/>
            <person name="Lu M."/>
            <person name="Detter J.C."/>
            <person name="Han C."/>
            <person name="Tapia R."/>
            <person name="Land M."/>
            <person name="Hauser L."/>
            <person name="Kyrpides N."/>
            <person name="Ivanova N."/>
            <person name="Mikhailova N."/>
            <person name="Pagani I."/>
            <person name="Stams A.J.M."/>
            <person name="Plugge C.M."/>
            <person name="Muyzer G."/>
            <person name="Kuever J."/>
            <person name="Parshina S.N."/>
            <person name="Ivanova A.E."/>
            <person name="Nazina T.N."/>
            <person name="Brambilla E."/>
            <person name="Spring S."/>
            <person name="Klenk H.-P."/>
            <person name="Woyke T."/>
        </authorList>
    </citation>
    <scope>NUCLEOTIDE SEQUENCE [LARGE SCALE GENOMIC DNA]</scope>
    <source>
        <strain evidence="15">ATCC 23193 / DSM 2154 / NCIB 8452 / DL</strain>
    </source>
</reference>
<evidence type="ECO:0000256" key="1">
    <source>
        <dbReference type="ARBA" id="ARBA00000085"/>
    </source>
</evidence>
<accession>F6DQX6</accession>
<dbReference type="PROSITE" id="PS50885">
    <property type="entry name" value="HAMP"/>
    <property type="match status" value="1"/>
</dbReference>
<dbReference type="InterPro" id="IPR005467">
    <property type="entry name" value="His_kinase_dom"/>
</dbReference>
<keyword evidence="4" id="KW-0597">Phosphoprotein</keyword>
<evidence type="ECO:0000256" key="7">
    <source>
        <dbReference type="ARBA" id="ARBA00022777"/>
    </source>
</evidence>
<keyword evidence="15" id="KW-1185">Reference proteome</keyword>
<evidence type="ECO:0000256" key="9">
    <source>
        <dbReference type="ARBA" id="ARBA00023012"/>
    </source>
</evidence>
<keyword evidence="7" id="KW-0418">Kinase</keyword>